<accession>A0A8T0VL70</accession>
<feature type="non-terminal residue" evidence="2">
    <location>
        <position position="326"/>
    </location>
</feature>
<evidence type="ECO:0000313" key="2">
    <source>
        <dbReference type="EMBL" id="KAG2636972.1"/>
    </source>
</evidence>
<reference evidence="2" key="1">
    <citation type="submission" date="2020-05" db="EMBL/GenBank/DDBJ databases">
        <title>WGS assembly of Panicum virgatum.</title>
        <authorList>
            <person name="Lovell J.T."/>
            <person name="Jenkins J."/>
            <person name="Shu S."/>
            <person name="Juenger T.E."/>
            <person name="Schmutz J."/>
        </authorList>
    </citation>
    <scope>NUCLEOTIDE SEQUENCE</scope>
    <source>
        <strain evidence="2">AP13</strain>
    </source>
</reference>
<keyword evidence="3" id="KW-1185">Reference proteome</keyword>
<comment type="caution">
    <text evidence="2">The sequence shown here is derived from an EMBL/GenBank/DDBJ whole genome shotgun (WGS) entry which is preliminary data.</text>
</comment>
<sequence length="326" mass="37127">MQLSGRRPVTPPVPAPRGGVPRARPRRCHADREDRLSSLPDELRLEPRGARSVLSSRWRGLWAELCDLTFKGEDRDSLDAMLAMVPPELNRLRLRLSLSLRGRQEAAARISSLLRAADRLAPAELEVCLSDYSLPRGSFIEMPLFKRTTSIDLFINRLNFRLPPDGNFERLEQLILSGRGFVMNPSVFLHRCPRLRKLKMAMGPCSWETKIPLVVQSKSLEEVTWHIWCPELEAVQIVAPKLKKFTLTSMDTRVTVSLSAPKLEEFYLQYGCGYSRIGSGEIWLLLQLQLEMMKGATPRRKGQTAHPLTRPLYVGIKCQQLRCSTR</sequence>
<protein>
    <submittedName>
        <fullName evidence="2">Uncharacterized protein</fullName>
    </submittedName>
</protein>
<dbReference type="PANTHER" id="PTHR34709:SF62">
    <property type="entry name" value="OS12G0545400 PROTEIN"/>
    <property type="match status" value="1"/>
</dbReference>
<gene>
    <name evidence="2" type="ORF">PVAP13_2NG497400</name>
</gene>
<dbReference type="EMBL" id="CM029040">
    <property type="protein sequence ID" value="KAG2636972.1"/>
    <property type="molecule type" value="Genomic_DNA"/>
</dbReference>
<feature type="region of interest" description="Disordered" evidence="1">
    <location>
        <begin position="1"/>
        <end position="35"/>
    </location>
</feature>
<evidence type="ECO:0000256" key="1">
    <source>
        <dbReference type="SAM" id="MobiDB-lite"/>
    </source>
</evidence>
<dbReference type="Proteomes" id="UP000823388">
    <property type="component" value="Chromosome 2N"/>
</dbReference>
<organism evidence="2 3">
    <name type="scientific">Panicum virgatum</name>
    <name type="common">Blackwell switchgrass</name>
    <dbReference type="NCBI Taxonomy" id="38727"/>
    <lineage>
        <taxon>Eukaryota</taxon>
        <taxon>Viridiplantae</taxon>
        <taxon>Streptophyta</taxon>
        <taxon>Embryophyta</taxon>
        <taxon>Tracheophyta</taxon>
        <taxon>Spermatophyta</taxon>
        <taxon>Magnoliopsida</taxon>
        <taxon>Liliopsida</taxon>
        <taxon>Poales</taxon>
        <taxon>Poaceae</taxon>
        <taxon>PACMAD clade</taxon>
        <taxon>Panicoideae</taxon>
        <taxon>Panicodae</taxon>
        <taxon>Paniceae</taxon>
        <taxon>Panicinae</taxon>
        <taxon>Panicum</taxon>
        <taxon>Panicum sect. Hiantes</taxon>
    </lineage>
</organism>
<dbReference type="PANTHER" id="PTHR34709">
    <property type="entry name" value="OS10G0396666 PROTEIN"/>
    <property type="match status" value="1"/>
</dbReference>
<proteinExistence type="predicted"/>
<dbReference type="InterPro" id="IPR055312">
    <property type="entry name" value="FBL15-like"/>
</dbReference>
<evidence type="ECO:0000313" key="3">
    <source>
        <dbReference type="Proteomes" id="UP000823388"/>
    </source>
</evidence>
<name>A0A8T0VL70_PANVG</name>
<dbReference type="AlphaFoldDB" id="A0A8T0VL70"/>